<protein>
    <recommendedName>
        <fullName evidence="9">GH16 domain-containing protein</fullName>
    </recommendedName>
</protein>
<proteinExistence type="inferred from homology"/>
<keyword evidence="5" id="KW-1133">Transmembrane helix</keyword>
<evidence type="ECO:0000313" key="10">
    <source>
        <dbReference type="EMBL" id="GAX24311.1"/>
    </source>
</evidence>
<dbReference type="GO" id="GO:0015926">
    <property type="term" value="F:glucosidase activity"/>
    <property type="evidence" value="ECO:0007669"/>
    <property type="project" value="TreeGrafter"/>
</dbReference>
<evidence type="ECO:0000256" key="7">
    <source>
        <dbReference type="ARBA" id="ARBA00023180"/>
    </source>
</evidence>
<evidence type="ECO:0000256" key="2">
    <source>
        <dbReference type="ARBA" id="ARBA00010962"/>
    </source>
</evidence>
<reference evidence="10 11" key="1">
    <citation type="journal article" date="2015" name="Plant Cell">
        <title>Oil accumulation by the oleaginous diatom Fistulifera solaris as revealed by the genome and transcriptome.</title>
        <authorList>
            <person name="Tanaka T."/>
            <person name="Maeda Y."/>
            <person name="Veluchamy A."/>
            <person name="Tanaka M."/>
            <person name="Abida H."/>
            <person name="Marechal E."/>
            <person name="Bowler C."/>
            <person name="Muto M."/>
            <person name="Sunaga Y."/>
            <person name="Tanaka M."/>
            <person name="Yoshino T."/>
            <person name="Taniguchi T."/>
            <person name="Fukuda Y."/>
            <person name="Nemoto M."/>
            <person name="Matsumoto M."/>
            <person name="Wong P.S."/>
            <person name="Aburatani S."/>
            <person name="Fujibuchi W."/>
        </authorList>
    </citation>
    <scope>NUCLEOTIDE SEQUENCE [LARGE SCALE GENOMIC DNA]</scope>
    <source>
        <strain evidence="10 11">JPCC DA0580</strain>
    </source>
</reference>
<comment type="subcellular location">
    <subcellularLocation>
        <location evidence="1">Membrane</location>
        <topology evidence="1">Single-pass type II membrane protein</topology>
    </subcellularLocation>
</comment>
<dbReference type="Proteomes" id="UP000198406">
    <property type="component" value="Unassembled WGS sequence"/>
</dbReference>
<dbReference type="InterPro" id="IPR005629">
    <property type="entry name" value="Skn1/Kre6/Sbg1"/>
</dbReference>
<evidence type="ECO:0000259" key="9">
    <source>
        <dbReference type="PROSITE" id="PS51762"/>
    </source>
</evidence>
<dbReference type="PANTHER" id="PTHR31361:SF1">
    <property type="entry name" value="BETA-GLUCAN SYNTHESIS-ASSOCIATED PROTEIN KRE6-RELATED"/>
    <property type="match status" value="1"/>
</dbReference>
<evidence type="ECO:0000313" key="11">
    <source>
        <dbReference type="Proteomes" id="UP000198406"/>
    </source>
</evidence>
<dbReference type="Gene3D" id="2.60.120.200">
    <property type="match status" value="1"/>
</dbReference>
<sequence length="545" mass="61252">MRHLGKWKRALIGTIVGGIVGITQSSWVDPDTPAAEKVPQRRALTPGDDRHYGLVFSDEFEIDGRMFNDGYDPRWTAINKNDYTNKALHFYSSENAKTKNGVLTILTEQKENSYKAFDETKKTFYADKKYIQSAMLQSWNKFCFVGGIIEFRAKLPGDPKIGGLWPALWMLGNLARATYVGSSDYMWPYSYNRCDTRTRISQEIDACAKVNHYGMQAYTGRGAPEIDIIEAMQGEAGKLPSTYIQRPYQSTSLQIAPGVEIDRPILGKRPHEGHWYEDLDYGNSTNVTVDLNPFFYGVTLVHKPKQYTYQADAISANLQLNDTHYNSMHLYRVEWEPPAEDGSGGYLRWYTDEKFVFGINGDSLSIMQSEIPSEPMYLLMNTAVSSSWGFPAPCPDNCECECFECGNPACQCALPTDYCSNFPASFDIDYVRVYQAVNESRHILGCSPESRPTEKWIEGHAQRYMEEGDKAPLRPLQTGGMPCEKDRDCGGKLHGICVSGRCACEDGYTGPSCLAHAGFYDEDTGAHPEPFLCKLTNRHHACSPV</sequence>
<dbReference type="GO" id="GO:0071555">
    <property type="term" value="P:cell wall organization"/>
    <property type="evidence" value="ECO:0007669"/>
    <property type="project" value="UniProtKB-KW"/>
</dbReference>
<evidence type="ECO:0000256" key="8">
    <source>
        <dbReference type="ARBA" id="ARBA00023316"/>
    </source>
</evidence>
<evidence type="ECO:0000256" key="4">
    <source>
        <dbReference type="ARBA" id="ARBA00022968"/>
    </source>
</evidence>
<dbReference type="InterPro" id="IPR000757">
    <property type="entry name" value="Beta-glucanase-like"/>
</dbReference>
<dbReference type="GO" id="GO:0005789">
    <property type="term" value="C:endoplasmic reticulum membrane"/>
    <property type="evidence" value="ECO:0007669"/>
    <property type="project" value="TreeGrafter"/>
</dbReference>
<comment type="similarity">
    <text evidence="2">Belongs to the SKN1/KRE6 family.</text>
</comment>
<evidence type="ECO:0000256" key="6">
    <source>
        <dbReference type="ARBA" id="ARBA00023136"/>
    </source>
</evidence>
<name>A0A1Z5KDX9_FISSO</name>
<dbReference type="PANTHER" id="PTHR31361">
    <property type="entry name" value="BETA-GLUCAN SYNTHESIS-ASSOCIATED PROTEIN KRE6-RELATED"/>
    <property type="match status" value="1"/>
</dbReference>
<dbReference type="EMBL" id="BDSP01000207">
    <property type="protein sequence ID" value="GAX24311.1"/>
    <property type="molecule type" value="Genomic_DNA"/>
</dbReference>
<evidence type="ECO:0000256" key="5">
    <source>
        <dbReference type="ARBA" id="ARBA00022989"/>
    </source>
</evidence>
<dbReference type="GO" id="GO:0005886">
    <property type="term" value="C:plasma membrane"/>
    <property type="evidence" value="ECO:0007669"/>
    <property type="project" value="TreeGrafter"/>
</dbReference>
<keyword evidence="7" id="KW-0325">Glycoprotein</keyword>
<keyword evidence="3" id="KW-0812">Transmembrane</keyword>
<dbReference type="Pfam" id="PF23106">
    <property type="entry name" value="EGF_Teneurin"/>
    <property type="match status" value="1"/>
</dbReference>
<dbReference type="GO" id="GO:0006078">
    <property type="term" value="P:(1-&gt;6)-beta-D-glucan biosynthetic process"/>
    <property type="evidence" value="ECO:0007669"/>
    <property type="project" value="TreeGrafter"/>
</dbReference>
<keyword evidence="8" id="KW-0961">Cell wall biogenesis/degradation</keyword>
<organism evidence="10 11">
    <name type="scientific">Fistulifera solaris</name>
    <name type="common">Oleaginous diatom</name>
    <dbReference type="NCBI Taxonomy" id="1519565"/>
    <lineage>
        <taxon>Eukaryota</taxon>
        <taxon>Sar</taxon>
        <taxon>Stramenopiles</taxon>
        <taxon>Ochrophyta</taxon>
        <taxon>Bacillariophyta</taxon>
        <taxon>Bacillariophyceae</taxon>
        <taxon>Bacillariophycidae</taxon>
        <taxon>Naviculales</taxon>
        <taxon>Naviculaceae</taxon>
        <taxon>Fistulifera</taxon>
    </lineage>
</organism>
<dbReference type="Pfam" id="PF03935">
    <property type="entry name" value="SKN1_KRE6_Sbg1"/>
    <property type="match status" value="2"/>
</dbReference>
<gene>
    <name evidence="10" type="ORF">FisN_4Lh425</name>
</gene>
<evidence type="ECO:0000256" key="3">
    <source>
        <dbReference type="ARBA" id="ARBA00022692"/>
    </source>
</evidence>
<dbReference type="AlphaFoldDB" id="A0A1Z5KDX9"/>
<dbReference type="OrthoDB" id="412647at2759"/>
<accession>A0A1Z5KDX9</accession>
<comment type="caution">
    <text evidence="10">The sequence shown here is derived from an EMBL/GenBank/DDBJ whole genome shotgun (WGS) entry which is preliminary data.</text>
</comment>
<dbReference type="InParanoid" id="A0A1Z5KDX9"/>
<dbReference type="InterPro" id="IPR013320">
    <property type="entry name" value="ConA-like_dom_sf"/>
</dbReference>
<evidence type="ECO:0000256" key="1">
    <source>
        <dbReference type="ARBA" id="ARBA00004606"/>
    </source>
</evidence>
<keyword evidence="4" id="KW-0735">Signal-anchor</keyword>
<dbReference type="SUPFAM" id="SSF49899">
    <property type="entry name" value="Concanavalin A-like lectins/glucanases"/>
    <property type="match status" value="1"/>
</dbReference>
<keyword evidence="11" id="KW-1185">Reference proteome</keyword>
<keyword evidence="6" id="KW-0472">Membrane</keyword>
<dbReference type="PROSITE" id="PS51762">
    <property type="entry name" value="GH16_2"/>
    <property type="match status" value="1"/>
</dbReference>
<feature type="domain" description="GH16" evidence="9">
    <location>
        <begin position="25"/>
        <end position="439"/>
    </location>
</feature>
<dbReference type="Gene3D" id="2.10.25.10">
    <property type="entry name" value="Laminin"/>
    <property type="match status" value="1"/>
</dbReference>